<dbReference type="AlphaFoldDB" id="A0A4P9ZCD3"/>
<feature type="transmembrane region" description="Helical" evidence="13">
    <location>
        <begin position="389"/>
        <end position="408"/>
    </location>
</feature>
<keyword evidence="5 13" id="KW-0337">GPI-anchor biosynthesis</keyword>
<feature type="transmembrane region" description="Helical" evidence="13">
    <location>
        <begin position="250"/>
        <end position="269"/>
    </location>
</feature>
<dbReference type="OrthoDB" id="1741594at2759"/>
<dbReference type="GO" id="GO:0006506">
    <property type="term" value="P:GPI anchor biosynthetic process"/>
    <property type="evidence" value="ECO:0007669"/>
    <property type="project" value="UniProtKB-UniPathway"/>
</dbReference>
<name>A0A4P9ZCD3_9ASCO</name>
<keyword evidence="9 13" id="KW-0256">Endoplasmic reticulum</keyword>
<reference evidence="15" key="1">
    <citation type="journal article" date="2018" name="Nat. Microbiol.">
        <title>Leveraging single-cell genomics to expand the fungal tree of life.</title>
        <authorList>
            <person name="Ahrendt S.R."/>
            <person name="Quandt C.A."/>
            <person name="Ciobanu D."/>
            <person name="Clum A."/>
            <person name="Salamov A."/>
            <person name="Andreopoulos B."/>
            <person name="Cheng J.F."/>
            <person name="Woyke T."/>
            <person name="Pelin A."/>
            <person name="Henrissat B."/>
            <person name="Reynolds N.K."/>
            <person name="Benny G.L."/>
            <person name="Smith M.E."/>
            <person name="James T.Y."/>
            <person name="Grigoriev I.V."/>
        </authorList>
    </citation>
    <scope>NUCLEOTIDE SEQUENCE [LARGE SCALE GENOMIC DNA]</scope>
    <source>
        <strain evidence="15">Baker2002</strain>
    </source>
</reference>
<evidence type="ECO:0000256" key="1">
    <source>
        <dbReference type="ARBA" id="ARBA00004477"/>
    </source>
</evidence>
<dbReference type="PANTHER" id="PTHR12886">
    <property type="entry name" value="PIG-M MANNOSYLTRANSFERASE"/>
    <property type="match status" value="1"/>
</dbReference>
<comment type="pathway">
    <text evidence="2 13">Glycolipid biosynthesis; glycosylphosphatidylinositol-anchor biosynthesis.</text>
</comment>
<gene>
    <name evidence="14" type="ORF">METBISCDRAFT_16034</name>
</gene>
<keyword evidence="11 13" id="KW-0472">Membrane</keyword>
<evidence type="ECO:0000256" key="6">
    <source>
        <dbReference type="ARBA" id="ARBA00022676"/>
    </source>
</evidence>
<keyword evidence="15" id="KW-1185">Reference proteome</keyword>
<keyword evidence="6 13" id="KW-0328">Glycosyltransferase</keyword>
<feature type="transmembrane region" description="Helical" evidence="13">
    <location>
        <begin position="66"/>
        <end position="84"/>
    </location>
</feature>
<dbReference type="PANTHER" id="PTHR12886:SF0">
    <property type="entry name" value="GPI MANNOSYLTRANSFERASE 1"/>
    <property type="match status" value="1"/>
</dbReference>
<comment type="subcellular location">
    <subcellularLocation>
        <location evidence="1 13">Endoplasmic reticulum membrane</location>
        <topology evidence="1 13">Multi-pass membrane protein</topology>
    </subcellularLocation>
</comment>
<accession>A0A4P9ZCD3</accession>
<feature type="transmembrane region" description="Helical" evidence="13">
    <location>
        <begin position="321"/>
        <end position="346"/>
    </location>
</feature>
<dbReference type="GO" id="GO:1990529">
    <property type="term" value="C:glycosylphosphatidylinositol-mannosyltransferase I complex"/>
    <property type="evidence" value="ECO:0007669"/>
    <property type="project" value="TreeGrafter"/>
</dbReference>
<feature type="transmembrane region" description="Helical" evidence="13">
    <location>
        <begin position="140"/>
        <end position="157"/>
    </location>
</feature>
<feature type="transmembrane region" description="Helical" evidence="13">
    <location>
        <begin position="206"/>
        <end position="230"/>
    </location>
</feature>
<keyword evidence="10 13" id="KW-1133">Transmembrane helix</keyword>
<dbReference type="Proteomes" id="UP000268321">
    <property type="component" value="Unassembled WGS sequence"/>
</dbReference>
<dbReference type="Pfam" id="PF05007">
    <property type="entry name" value="Mannosyl_trans"/>
    <property type="match status" value="1"/>
</dbReference>
<evidence type="ECO:0000256" key="10">
    <source>
        <dbReference type="ARBA" id="ARBA00022989"/>
    </source>
</evidence>
<keyword evidence="8 13" id="KW-0812">Transmembrane</keyword>
<dbReference type="InterPro" id="IPR007704">
    <property type="entry name" value="PIG-M"/>
</dbReference>
<dbReference type="EMBL" id="ML004456">
    <property type="protein sequence ID" value="RKP30535.1"/>
    <property type="molecule type" value="Genomic_DNA"/>
</dbReference>
<comment type="similarity">
    <text evidence="3 13">Belongs to the PIGM family.</text>
</comment>
<sequence length="415" mass="48187">MIKLTVSYSQLLALSILLRVGFFLFGLYQDANMPVKYTDIDYLVFSDAARYVSQGLSPYNRETYRYTPLLAWILIPTAWGGLYVHFGKILFMICDVLTGILISKSLPALINETRRAFLLALWLLNPMVITISTRGSSESLLTCFIMLSVYYFLRNHYKLSAFWLGLSIHLKIYPIIYIPTFLYYLTAHGRPIELLARFPIANWFTVTKLTYLLVTIASFSACNVLMYHYYGFEFLEHSYLYHLTRIDHRHNFSVYNVMIYYASARPYLLNVRETILGTFLARIAGQIEHFAFWPQLLVSAGIVPLILAQKHLTACLFIQTFAFVAFNKVVTSQYFIWFTIFLPHYFATSSLLSNEKKFRGVMMLILWVASQVVWLFYAYRLEFLGESTFASGLLASSLMFFIMNCYLLKQFIELA</sequence>
<evidence type="ECO:0000256" key="11">
    <source>
        <dbReference type="ARBA" id="ARBA00023136"/>
    </source>
</evidence>
<feature type="transmembrane region" description="Helical" evidence="13">
    <location>
        <begin position="163"/>
        <end position="185"/>
    </location>
</feature>
<evidence type="ECO:0000313" key="15">
    <source>
        <dbReference type="Proteomes" id="UP000268321"/>
    </source>
</evidence>
<dbReference type="GO" id="GO:0051751">
    <property type="term" value="F:alpha-1,4-mannosyltransferase activity"/>
    <property type="evidence" value="ECO:0007669"/>
    <property type="project" value="InterPro"/>
</dbReference>
<evidence type="ECO:0000256" key="13">
    <source>
        <dbReference type="RuleBase" id="RU365064"/>
    </source>
</evidence>
<proteinExistence type="inferred from homology"/>
<dbReference type="EC" id="2.4.1.-" evidence="13"/>
<evidence type="ECO:0000256" key="9">
    <source>
        <dbReference type="ARBA" id="ARBA00022824"/>
    </source>
</evidence>
<evidence type="ECO:0000256" key="3">
    <source>
        <dbReference type="ARBA" id="ARBA00011071"/>
    </source>
</evidence>
<feature type="transmembrane region" description="Helical" evidence="13">
    <location>
        <begin position="290"/>
        <end position="309"/>
    </location>
</feature>
<dbReference type="UniPathway" id="UPA00196"/>
<protein>
    <recommendedName>
        <fullName evidence="4 13">GPI mannosyltransferase 1</fullName>
        <ecNumber evidence="13">2.4.1.-</ecNumber>
    </recommendedName>
    <alternativeName>
        <fullName evidence="13">GPI mannosyltransferase I</fullName>
    </alternativeName>
</protein>
<keyword evidence="7 13" id="KW-0808">Transferase</keyword>
<comment type="function">
    <text evidence="12 13">Mannosyltransferase involved in glycosylphosphatidylinositol-anchor biosynthesis. Transfers the first alpha-1,4-mannose to GlcN-acyl-PI during GPI precursor assembly. Required for cell wall integrity.</text>
</comment>
<dbReference type="GO" id="GO:0004376">
    <property type="term" value="F:GPI mannosyltransferase activity"/>
    <property type="evidence" value="ECO:0007669"/>
    <property type="project" value="InterPro"/>
</dbReference>
<evidence type="ECO:0000256" key="2">
    <source>
        <dbReference type="ARBA" id="ARBA00004687"/>
    </source>
</evidence>
<evidence type="ECO:0000256" key="7">
    <source>
        <dbReference type="ARBA" id="ARBA00022679"/>
    </source>
</evidence>
<evidence type="ECO:0000313" key="14">
    <source>
        <dbReference type="EMBL" id="RKP30535.1"/>
    </source>
</evidence>
<evidence type="ECO:0000256" key="12">
    <source>
        <dbReference type="ARBA" id="ARBA00025399"/>
    </source>
</evidence>
<feature type="transmembrane region" description="Helical" evidence="13">
    <location>
        <begin position="358"/>
        <end position="377"/>
    </location>
</feature>
<organism evidence="14 15">
    <name type="scientific">Metschnikowia bicuspidata</name>
    <dbReference type="NCBI Taxonomy" id="27322"/>
    <lineage>
        <taxon>Eukaryota</taxon>
        <taxon>Fungi</taxon>
        <taxon>Dikarya</taxon>
        <taxon>Ascomycota</taxon>
        <taxon>Saccharomycotina</taxon>
        <taxon>Pichiomycetes</taxon>
        <taxon>Metschnikowiaceae</taxon>
        <taxon>Metschnikowia</taxon>
    </lineage>
</organism>
<dbReference type="GO" id="GO:0005789">
    <property type="term" value="C:endoplasmic reticulum membrane"/>
    <property type="evidence" value="ECO:0007669"/>
    <property type="project" value="UniProtKB-SubCell"/>
</dbReference>
<evidence type="ECO:0000256" key="8">
    <source>
        <dbReference type="ARBA" id="ARBA00022692"/>
    </source>
</evidence>
<feature type="transmembrane region" description="Helical" evidence="13">
    <location>
        <begin position="12"/>
        <end position="29"/>
    </location>
</feature>
<evidence type="ECO:0000256" key="4">
    <source>
        <dbReference type="ARBA" id="ARBA00013797"/>
    </source>
</evidence>
<evidence type="ECO:0000256" key="5">
    <source>
        <dbReference type="ARBA" id="ARBA00022502"/>
    </source>
</evidence>